<evidence type="ECO:0008006" key="3">
    <source>
        <dbReference type="Google" id="ProtNLM"/>
    </source>
</evidence>
<organism evidence="1 2">
    <name type="scientific">Penicillium hordei</name>
    <dbReference type="NCBI Taxonomy" id="40994"/>
    <lineage>
        <taxon>Eukaryota</taxon>
        <taxon>Fungi</taxon>
        <taxon>Dikarya</taxon>
        <taxon>Ascomycota</taxon>
        <taxon>Pezizomycotina</taxon>
        <taxon>Eurotiomycetes</taxon>
        <taxon>Eurotiomycetidae</taxon>
        <taxon>Eurotiales</taxon>
        <taxon>Aspergillaceae</taxon>
        <taxon>Penicillium</taxon>
    </lineage>
</organism>
<proteinExistence type="predicted"/>
<evidence type="ECO:0000313" key="2">
    <source>
        <dbReference type="Proteomes" id="UP001213799"/>
    </source>
</evidence>
<comment type="caution">
    <text evidence="1">The sequence shown here is derived from an EMBL/GenBank/DDBJ whole genome shotgun (WGS) entry which is preliminary data.</text>
</comment>
<reference evidence="1" key="2">
    <citation type="submission" date="2023-01" db="EMBL/GenBank/DDBJ databases">
        <authorList>
            <person name="Petersen C."/>
        </authorList>
    </citation>
    <scope>NUCLEOTIDE SEQUENCE</scope>
    <source>
        <strain evidence="1">IBT 12815</strain>
    </source>
</reference>
<protein>
    <recommendedName>
        <fullName evidence="3">F-box domain-containing protein</fullName>
    </recommendedName>
</protein>
<accession>A0AAD6GYG2</accession>
<dbReference type="EMBL" id="JAQJAE010000005">
    <property type="protein sequence ID" value="KAJ5593204.1"/>
    <property type="molecule type" value="Genomic_DNA"/>
</dbReference>
<dbReference type="GeneID" id="81591404"/>
<name>A0AAD6GYG2_9EURO</name>
<dbReference type="SUPFAM" id="SSF81383">
    <property type="entry name" value="F-box domain"/>
    <property type="match status" value="1"/>
</dbReference>
<dbReference type="Gene3D" id="1.20.1280.50">
    <property type="match status" value="1"/>
</dbReference>
<dbReference type="RefSeq" id="XP_056749830.1">
    <property type="nucleotide sequence ID" value="XM_056901162.1"/>
</dbReference>
<keyword evidence="2" id="KW-1185">Reference proteome</keyword>
<dbReference type="Proteomes" id="UP001213799">
    <property type="component" value="Unassembled WGS sequence"/>
</dbReference>
<sequence>MPISEPETIASRVEECPGYKTTIHRQPGINAKSAINQVLNTPEILEMILAEMDMRTLLTSTQRVCRTWLNLISKSPSIQKALFFTPIKESEWGMDETTPNPLLAQTFPSFFPAKGRLKNYRFNFSDLAMTKDASTMARFVRDDASWRKMLVQQPPISDIGILHISHGMGGDSAGSSNIPADKKTQSGHDGLRMERLFELLLFSNQVQFFSYTKTRVYWSTENPISFDESYQNINDEFHRVISKFGLVFFTRKVVQCSHGMGNSPSTEELIRKEITTAYMEQGLDIDRRRKDIEESSGEIVGFRGSSLR</sequence>
<reference evidence="1" key="1">
    <citation type="journal article" date="2023" name="IMA Fungus">
        <title>Comparative genomic study of the Penicillium genus elucidates a diverse pangenome and 15 lateral gene transfer events.</title>
        <authorList>
            <person name="Petersen C."/>
            <person name="Sorensen T."/>
            <person name="Nielsen M.R."/>
            <person name="Sondergaard T.E."/>
            <person name="Sorensen J.L."/>
            <person name="Fitzpatrick D.A."/>
            <person name="Frisvad J.C."/>
            <person name="Nielsen K.L."/>
        </authorList>
    </citation>
    <scope>NUCLEOTIDE SEQUENCE</scope>
    <source>
        <strain evidence="1">IBT 12815</strain>
    </source>
</reference>
<gene>
    <name evidence="1" type="ORF">N7537_010108</name>
</gene>
<dbReference type="AlphaFoldDB" id="A0AAD6GYG2"/>
<dbReference type="InterPro" id="IPR036047">
    <property type="entry name" value="F-box-like_dom_sf"/>
</dbReference>
<evidence type="ECO:0000313" key="1">
    <source>
        <dbReference type="EMBL" id="KAJ5593204.1"/>
    </source>
</evidence>